<reference evidence="5 6" key="1">
    <citation type="submission" date="2018-08" db="EMBL/GenBank/DDBJ databases">
        <title>A genome reference for cultivated species of the human gut microbiota.</title>
        <authorList>
            <person name="Zou Y."/>
            <person name="Xue W."/>
            <person name="Luo G."/>
        </authorList>
    </citation>
    <scope>NUCLEOTIDE SEQUENCE [LARGE SCALE GENOMIC DNA]</scope>
    <source>
        <strain evidence="5 6">AF24-29</strain>
    </source>
</reference>
<dbReference type="Pfam" id="PF02153">
    <property type="entry name" value="PDH_N"/>
    <property type="match status" value="1"/>
</dbReference>
<protein>
    <submittedName>
        <fullName evidence="5">Prephenate dehydrogenase</fullName>
    </submittedName>
</protein>
<dbReference type="AlphaFoldDB" id="A0A412G3J7"/>
<sequence length="282" mass="31582">MQEESHFLIVGLGLLGGSYAQGLKRKGFHVSALDLNPESIAYALKQGWIDEGAVGFDEALVRQADSVVFGLYPQALLEWIDQYQDSFAPGTRITDVTGVKERIVAQVQGKLRPDVEFIASHPMAGREVSGVQYADCSIFEPANFIITPTSANTPEGIAWVKALAETLNFRHIATLSPAEHDKMVGFLSQLTHVIAVTLMNTSDNTHLVDYTGDSFRDLTRIAKINESLWTELFLMNKANLVREIDEFAAELAHFRSVLENEDTEEMKRLFRQSTQRRKCFDK</sequence>
<accession>A0A412G3J7</accession>
<dbReference type="SUPFAM" id="SSF48179">
    <property type="entry name" value="6-phosphogluconate dehydrogenase C-terminal domain-like"/>
    <property type="match status" value="1"/>
</dbReference>
<dbReference type="EMBL" id="QRUP01000006">
    <property type="protein sequence ID" value="RGR75032.1"/>
    <property type="molecule type" value="Genomic_DNA"/>
</dbReference>
<dbReference type="Gene3D" id="3.40.50.720">
    <property type="entry name" value="NAD(P)-binding Rossmann-like Domain"/>
    <property type="match status" value="1"/>
</dbReference>
<evidence type="ECO:0000256" key="2">
    <source>
        <dbReference type="ARBA" id="ARBA00023002"/>
    </source>
</evidence>
<dbReference type="GO" id="GO:0006571">
    <property type="term" value="P:tyrosine biosynthetic process"/>
    <property type="evidence" value="ECO:0007669"/>
    <property type="project" value="InterPro"/>
</dbReference>
<feature type="domain" description="Prephenate/arogenate dehydrogenase" evidence="4">
    <location>
        <begin position="5"/>
        <end position="282"/>
    </location>
</feature>
<dbReference type="InterPro" id="IPR008927">
    <property type="entry name" value="6-PGluconate_DH-like_C_sf"/>
</dbReference>
<comment type="pathway">
    <text evidence="3">Amino-acid biosynthesis.</text>
</comment>
<comment type="similarity">
    <text evidence="1">Belongs to the prephenate/arogenate dehydrogenase family.</text>
</comment>
<dbReference type="GeneID" id="83015018"/>
<dbReference type="SUPFAM" id="SSF51735">
    <property type="entry name" value="NAD(P)-binding Rossmann-fold domains"/>
    <property type="match status" value="1"/>
</dbReference>
<dbReference type="Gene3D" id="1.10.3660.10">
    <property type="entry name" value="6-phosphogluconate dehydrogenase C-terminal like domain"/>
    <property type="match status" value="1"/>
</dbReference>
<dbReference type="GO" id="GO:0004665">
    <property type="term" value="F:prephenate dehydrogenase (NADP+) activity"/>
    <property type="evidence" value="ECO:0007669"/>
    <property type="project" value="InterPro"/>
</dbReference>
<dbReference type="PANTHER" id="PTHR21363:SF0">
    <property type="entry name" value="PREPHENATE DEHYDROGENASE [NADP(+)]"/>
    <property type="match status" value="1"/>
</dbReference>
<dbReference type="InterPro" id="IPR046825">
    <property type="entry name" value="PDH_C"/>
</dbReference>
<dbReference type="GO" id="GO:0070403">
    <property type="term" value="F:NAD+ binding"/>
    <property type="evidence" value="ECO:0007669"/>
    <property type="project" value="InterPro"/>
</dbReference>
<name>A0A412G3J7_9FIRM</name>
<keyword evidence="6" id="KW-1185">Reference proteome</keyword>
<dbReference type="PANTHER" id="PTHR21363">
    <property type="entry name" value="PREPHENATE DEHYDROGENASE"/>
    <property type="match status" value="1"/>
</dbReference>
<dbReference type="InterPro" id="IPR050812">
    <property type="entry name" value="Preph/Arog_dehydrog"/>
</dbReference>
<evidence type="ECO:0000256" key="3">
    <source>
        <dbReference type="ARBA" id="ARBA00029440"/>
    </source>
</evidence>
<dbReference type="Proteomes" id="UP000284178">
    <property type="component" value="Unassembled WGS sequence"/>
</dbReference>
<dbReference type="Pfam" id="PF20463">
    <property type="entry name" value="PDH_C"/>
    <property type="match status" value="1"/>
</dbReference>
<dbReference type="GO" id="GO:0008977">
    <property type="term" value="F:prephenate dehydrogenase (NAD+) activity"/>
    <property type="evidence" value="ECO:0007669"/>
    <property type="project" value="InterPro"/>
</dbReference>
<organism evidence="5 6">
    <name type="scientific">Holdemania filiformis</name>
    <dbReference type="NCBI Taxonomy" id="61171"/>
    <lineage>
        <taxon>Bacteria</taxon>
        <taxon>Bacillati</taxon>
        <taxon>Bacillota</taxon>
        <taxon>Erysipelotrichia</taxon>
        <taxon>Erysipelotrichales</taxon>
        <taxon>Erysipelotrichaceae</taxon>
        <taxon>Holdemania</taxon>
    </lineage>
</organism>
<gene>
    <name evidence="5" type="ORF">DWY25_06315</name>
</gene>
<dbReference type="PROSITE" id="PS51176">
    <property type="entry name" value="PDH_ADH"/>
    <property type="match status" value="1"/>
</dbReference>
<evidence type="ECO:0000313" key="6">
    <source>
        <dbReference type="Proteomes" id="UP000284178"/>
    </source>
</evidence>
<dbReference type="InterPro" id="IPR003099">
    <property type="entry name" value="Prephen_DH"/>
</dbReference>
<dbReference type="InterPro" id="IPR036291">
    <property type="entry name" value="NAD(P)-bd_dom_sf"/>
</dbReference>
<keyword evidence="2" id="KW-0560">Oxidoreductase</keyword>
<evidence type="ECO:0000313" key="5">
    <source>
        <dbReference type="EMBL" id="RGR75032.1"/>
    </source>
</evidence>
<evidence type="ECO:0000259" key="4">
    <source>
        <dbReference type="PROSITE" id="PS51176"/>
    </source>
</evidence>
<comment type="caution">
    <text evidence="5">The sequence shown here is derived from an EMBL/GenBank/DDBJ whole genome shotgun (WGS) entry which is preliminary data.</text>
</comment>
<evidence type="ECO:0000256" key="1">
    <source>
        <dbReference type="ARBA" id="ARBA00007964"/>
    </source>
</evidence>
<proteinExistence type="inferred from homology"/>
<dbReference type="RefSeq" id="WP_117894528.1">
    <property type="nucleotide sequence ID" value="NZ_CABJCV010000006.1"/>
</dbReference>
<dbReference type="InterPro" id="IPR046826">
    <property type="entry name" value="PDH_N"/>
</dbReference>